<dbReference type="PANTHER" id="PTHR35789">
    <property type="entry name" value="SPORE GERMINATION PROTEIN B3"/>
    <property type="match status" value="1"/>
</dbReference>
<evidence type="ECO:0000259" key="1">
    <source>
        <dbReference type="Pfam" id="PF25198"/>
    </source>
</evidence>
<dbReference type="EMBL" id="AQFT01000158">
    <property type="protein sequence ID" value="EMZ19870.1"/>
    <property type="molecule type" value="Genomic_DNA"/>
</dbReference>
<dbReference type="STRING" id="1235802.C823_05344"/>
<dbReference type="PATRIC" id="fig|1235802.3.peg.5637"/>
<proteinExistence type="predicted"/>
<dbReference type="AlphaFoldDB" id="N2A1I8"/>
<evidence type="ECO:0000313" key="2">
    <source>
        <dbReference type="EMBL" id="EMZ19870.1"/>
    </source>
</evidence>
<dbReference type="eggNOG" id="COG0814">
    <property type="taxonomic scope" value="Bacteria"/>
</dbReference>
<dbReference type="InterPro" id="IPR057336">
    <property type="entry name" value="GerAC_N"/>
</dbReference>
<gene>
    <name evidence="2" type="ORF">C823_05344</name>
</gene>
<comment type="caution">
    <text evidence="2">The sequence shown here is derived from an EMBL/GenBank/DDBJ whole genome shotgun (WGS) entry which is preliminary data.</text>
</comment>
<dbReference type="Proteomes" id="UP000012589">
    <property type="component" value="Unassembled WGS sequence"/>
</dbReference>
<dbReference type="GO" id="GO:0009847">
    <property type="term" value="P:spore germination"/>
    <property type="evidence" value="ECO:0007669"/>
    <property type="project" value="InterPro"/>
</dbReference>
<keyword evidence="3" id="KW-1185">Reference proteome</keyword>
<dbReference type="Pfam" id="PF25198">
    <property type="entry name" value="Spore_GerAC_N"/>
    <property type="match status" value="1"/>
</dbReference>
<organism evidence="2 3">
    <name type="scientific">Eubacterium plexicaudatum ASF492</name>
    <dbReference type="NCBI Taxonomy" id="1235802"/>
    <lineage>
        <taxon>Bacteria</taxon>
        <taxon>Bacillati</taxon>
        <taxon>Bacillota</taxon>
        <taxon>Clostridia</taxon>
        <taxon>Eubacteriales</taxon>
        <taxon>Eubacteriaceae</taxon>
        <taxon>Eubacterium</taxon>
    </lineage>
</organism>
<name>N2A1I8_9FIRM</name>
<reference evidence="2 3" key="1">
    <citation type="journal article" date="2014" name="Genome Announc.">
        <title>Draft genome sequences of the altered schaedler flora, a defined bacterial community from gnotobiotic mice.</title>
        <authorList>
            <person name="Wannemuehler M.J."/>
            <person name="Overstreet A.M."/>
            <person name="Ward D.V."/>
            <person name="Phillips G.J."/>
        </authorList>
    </citation>
    <scope>NUCLEOTIDE SEQUENCE [LARGE SCALE GENOMIC DNA]</scope>
    <source>
        <strain evidence="2 3">ASF492</strain>
    </source>
</reference>
<evidence type="ECO:0000313" key="3">
    <source>
        <dbReference type="Proteomes" id="UP000012589"/>
    </source>
</evidence>
<dbReference type="InterPro" id="IPR008844">
    <property type="entry name" value="Spore_GerAC-like"/>
</dbReference>
<feature type="domain" description="Spore germination protein N-terminal" evidence="1">
    <location>
        <begin position="28"/>
        <end position="197"/>
    </location>
</feature>
<dbReference type="HOGENOM" id="CLU_773261_0_0_9"/>
<dbReference type="GO" id="GO:0016020">
    <property type="term" value="C:membrane"/>
    <property type="evidence" value="ECO:0007669"/>
    <property type="project" value="InterPro"/>
</dbReference>
<protein>
    <recommendedName>
        <fullName evidence="1">Spore germination protein N-terminal domain-containing protein</fullName>
    </recommendedName>
</protein>
<sequence>MRNKQSVKAAGMICLSVLVLFLNGCGGTELENKAFPLAVLIDWQEGQHKICYLAQQLSEVANERADGGNMTAANASGSTYYETHQSFEKNNRCQLDMTHTKAIIFHRGFLESSAFRTFLDTVRSENTYARNTLVYLSDSSMEEMAKLNDSLEVPLGSYLEQMTENEQEVNEQAFVTLGALLNEQANASRTLLIPVLEVKRDMPVINSYEILQKFESKGRTDVKEAQIYYLLAGQMKQMDLFLDKEEQVKLHGITCKRVFLLNQDKTTNKNTVTERITVSAEARRITGKASADRIERTLENKIEEICRTCIEKNDADLTDSSRRLALYAPEVYQMYGKRADEYRKNLVYEVRVHVRVLS</sequence>
<accession>N2A1I8</accession>
<dbReference type="PANTHER" id="PTHR35789:SF1">
    <property type="entry name" value="SPORE GERMINATION PROTEIN B3"/>
    <property type="match status" value="1"/>
</dbReference>